<comment type="caution">
    <text evidence="1">The sequence shown here is derived from an EMBL/GenBank/DDBJ whole genome shotgun (WGS) entry which is preliminary data.</text>
</comment>
<organism evidence="1 2">
    <name type="scientific">Arabis nemorensis</name>
    <dbReference type="NCBI Taxonomy" id="586526"/>
    <lineage>
        <taxon>Eukaryota</taxon>
        <taxon>Viridiplantae</taxon>
        <taxon>Streptophyta</taxon>
        <taxon>Embryophyta</taxon>
        <taxon>Tracheophyta</taxon>
        <taxon>Spermatophyta</taxon>
        <taxon>Magnoliopsida</taxon>
        <taxon>eudicotyledons</taxon>
        <taxon>Gunneridae</taxon>
        <taxon>Pentapetalae</taxon>
        <taxon>rosids</taxon>
        <taxon>malvids</taxon>
        <taxon>Brassicales</taxon>
        <taxon>Brassicaceae</taxon>
        <taxon>Arabideae</taxon>
        <taxon>Arabis</taxon>
    </lineage>
</organism>
<gene>
    <name evidence="1" type="ORF">ANE_LOCUS24512</name>
</gene>
<dbReference type="Proteomes" id="UP000489600">
    <property type="component" value="Unassembled WGS sequence"/>
</dbReference>
<name>A0A565CK14_9BRAS</name>
<protein>
    <submittedName>
        <fullName evidence="1">Uncharacterized protein</fullName>
    </submittedName>
</protein>
<keyword evidence="2" id="KW-1185">Reference proteome</keyword>
<proteinExistence type="predicted"/>
<dbReference type="EMBL" id="CABITT030000008">
    <property type="protein sequence ID" value="VVB14068.1"/>
    <property type="molecule type" value="Genomic_DNA"/>
</dbReference>
<reference evidence="1" key="1">
    <citation type="submission" date="2019-07" db="EMBL/GenBank/DDBJ databases">
        <authorList>
            <person name="Dittberner H."/>
        </authorList>
    </citation>
    <scope>NUCLEOTIDE SEQUENCE [LARGE SCALE GENOMIC DNA]</scope>
</reference>
<evidence type="ECO:0000313" key="2">
    <source>
        <dbReference type="Proteomes" id="UP000489600"/>
    </source>
</evidence>
<sequence length="151" mass="17273">MGCVKRQGLKMQNSCSTKCLKEDCYPLGRYCELGEMENAEKEGKIKEAFRFSEEMLKSGIDLNLGIYIPSSMADDVNVYAEILEDPRDGFPNFSKWYGSQLAKRHPLELELMAILMILIFSPMRLRMTVEEREAVKDTRATKESNETGTGW</sequence>
<evidence type="ECO:0000313" key="1">
    <source>
        <dbReference type="EMBL" id="VVB14068.1"/>
    </source>
</evidence>
<accession>A0A565CK14</accession>
<dbReference type="AlphaFoldDB" id="A0A565CK14"/>